<evidence type="ECO:0000259" key="9">
    <source>
        <dbReference type="PROSITE" id="PS50850"/>
    </source>
</evidence>
<dbReference type="RefSeq" id="WP_133540219.1">
    <property type="nucleotide sequence ID" value="NZ_SNXI01000014.1"/>
</dbReference>
<feature type="transmembrane region" description="Helical" evidence="8">
    <location>
        <begin position="290"/>
        <end position="313"/>
    </location>
</feature>
<feature type="transmembrane region" description="Helical" evidence="8">
    <location>
        <begin position="256"/>
        <end position="278"/>
    </location>
</feature>
<keyword evidence="5 8" id="KW-0812">Transmembrane</keyword>
<protein>
    <recommendedName>
        <fullName evidence="8">Bcr/CflA family efflux transporter</fullName>
    </recommendedName>
</protein>
<feature type="transmembrane region" description="Helical" evidence="8">
    <location>
        <begin position="377"/>
        <end position="396"/>
    </location>
</feature>
<dbReference type="InterPro" id="IPR020846">
    <property type="entry name" value="MFS_dom"/>
</dbReference>
<sequence>MARSYEPVTPSDNARFDFIVVVLALLTAFAPLSIDMYLPAFTAIAEDYATDTHGVELSLTAFFFGLFIGQLLYGTATDKFGRKKPLYVGLAIYVVTSIACAWAPNIEWLIAMRFFQAIGACAGIVIARAVVRDLYTPQASARVFSFLILVMGVAPILAPLFGAYITEFMGWRALFWIVAALGVACAFTIHLTLPETRGRRYDVRMRHSGQTYWQVLKDREFLRYSLTGGIAQSGLFAYITGSPMLFIQVFDLSPTLYSWLFGANAIGIIGFSQLNGWLLKRHASRKILNVSLPILAVVAVAMGIAAVVEAPLWGVLIPLFAYISTLGLVFPNAMAGALANHQERAGSASAVTGSLQFLIAGLVSMGVNYVSSYSDYAMAWVISGAGLIAVACYTIMRRPEAPAEAGA</sequence>
<comment type="subcellular location">
    <subcellularLocation>
        <location evidence="8">Cell inner membrane</location>
        <topology evidence="8">Multi-pass membrane protein</topology>
    </subcellularLocation>
    <subcellularLocation>
        <location evidence="1">Cell membrane</location>
        <topology evidence="1">Multi-pass membrane protein</topology>
    </subcellularLocation>
</comment>
<evidence type="ECO:0000256" key="1">
    <source>
        <dbReference type="ARBA" id="ARBA00004651"/>
    </source>
</evidence>
<name>A0A4R6P016_9GAMM</name>
<dbReference type="AlphaFoldDB" id="A0A4R6P016"/>
<reference evidence="10 11" key="1">
    <citation type="submission" date="2019-03" db="EMBL/GenBank/DDBJ databases">
        <title>Freshwater and sediment microbial communities from various areas in North America, analyzing microbe dynamics in response to fracking.</title>
        <authorList>
            <person name="Lamendella R."/>
        </authorList>
    </citation>
    <scope>NUCLEOTIDE SEQUENCE [LARGE SCALE GENOMIC DNA]</scope>
    <source>
        <strain evidence="10 11">18_TX</strain>
    </source>
</reference>
<dbReference type="PANTHER" id="PTHR23502:SF132">
    <property type="entry name" value="POLYAMINE TRANSPORTER 2-RELATED"/>
    <property type="match status" value="1"/>
</dbReference>
<dbReference type="Pfam" id="PF07690">
    <property type="entry name" value="MFS_1"/>
    <property type="match status" value="1"/>
</dbReference>
<proteinExistence type="inferred from homology"/>
<feature type="transmembrane region" description="Helical" evidence="8">
    <location>
        <begin position="110"/>
        <end position="131"/>
    </location>
</feature>
<dbReference type="EMBL" id="SNXI01000014">
    <property type="protein sequence ID" value="TDP30968.1"/>
    <property type="molecule type" value="Genomic_DNA"/>
</dbReference>
<feature type="transmembrane region" description="Helical" evidence="8">
    <location>
        <begin position="226"/>
        <end position="250"/>
    </location>
</feature>
<evidence type="ECO:0000313" key="10">
    <source>
        <dbReference type="EMBL" id="TDP30968.1"/>
    </source>
</evidence>
<keyword evidence="6 8" id="KW-1133">Transmembrane helix</keyword>
<keyword evidence="3 8" id="KW-0813">Transport</keyword>
<evidence type="ECO:0000256" key="4">
    <source>
        <dbReference type="ARBA" id="ARBA00022475"/>
    </source>
</evidence>
<feature type="transmembrane region" description="Helical" evidence="8">
    <location>
        <begin position="319"/>
        <end position="339"/>
    </location>
</feature>
<keyword evidence="4" id="KW-1003">Cell membrane</keyword>
<dbReference type="Proteomes" id="UP000295531">
    <property type="component" value="Unassembled WGS sequence"/>
</dbReference>
<feature type="transmembrane region" description="Helical" evidence="8">
    <location>
        <begin position="171"/>
        <end position="193"/>
    </location>
</feature>
<feature type="transmembrane region" description="Helical" evidence="8">
    <location>
        <begin position="351"/>
        <end position="371"/>
    </location>
</feature>
<dbReference type="OrthoDB" id="9814303at2"/>
<keyword evidence="8" id="KW-0997">Cell inner membrane</keyword>
<dbReference type="NCBIfam" id="TIGR00710">
    <property type="entry name" value="efflux_Bcr_CflA"/>
    <property type="match status" value="1"/>
</dbReference>
<dbReference type="FunFam" id="1.20.1720.10:FF:000005">
    <property type="entry name" value="Bcr/CflA family efflux transporter"/>
    <property type="match status" value="1"/>
</dbReference>
<dbReference type="GO" id="GO:1990961">
    <property type="term" value="P:xenobiotic detoxification by transmembrane export across the plasma membrane"/>
    <property type="evidence" value="ECO:0007669"/>
    <property type="project" value="InterPro"/>
</dbReference>
<dbReference type="Gene3D" id="1.20.1720.10">
    <property type="entry name" value="Multidrug resistance protein D"/>
    <property type="match status" value="1"/>
</dbReference>
<dbReference type="GO" id="GO:0015385">
    <property type="term" value="F:sodium:proton antiporter activity"/>
    <property type="evidence" value="ECO:0007669"/>
    <property type="project" value="TreeGrafter"/>
</dbReference>
<dbReference type="CDD" id="cd17320">
    <property type="entry name" value="MFS_MdfA_MDR_like"/>
    <property type="match status" value="1"/>
</dbReference>
<keyword evidence="7 8" id="KW-0472">Membrane</keyword>
<keyword evidence="11" id="KW-1185">Reference proteome</keyword>
<dbReference type="SUPFAM" id="SSF103473">
    <property type="entry name" value="MFS general substrate transporter"/>
    <property type="match status" value="1"/>
</dbReference>
<gene>
    <name evidence="10" type="ORF">DEU29_11412</name>
</gene>
<evidence type="ECO:0000256" key="5">
    <source>
        <dbReference type="ARBA" id="ARBA00022692"/>
    </source>
</evidence>
<comment type="caution">
    <text evidence="10">The sequence shown here is derived from an EMBL/GenBank/DDBJ whole genome shotgun (WGS) entry which is preliminary data.</text>
</comment>
<evidence type="ECO:0000313" key="11">
    <source>
        <dbReference type="Proteomes" id="UP000295531"/>
    </source>
</evidence>
<evidence type="ECO:0000256" key="2">
    <source>
        <dbReference type="ARBA" id="ARBA00006236"/>
    </source>
</evidence>
<dbReference type="InterPro" id="IPR036259">
    <property type="entry name" value="MFS_trans_sf"/>
</dbReference>
<dbReference type="GO" id="GO:0042910">
    <property type="term" value="F:xenobiotic transmembrane transporter activity"/>
    <property type="evidence" value="ECO:0007669"/>
    <property type="project" value="InterPro"/>
</dbReference>
<dbReference type="PROSITE" id="PS50850">
    <property type="entry name" value="MFS"/>
    <property type="match status" value="1"/>
</dbReference>
<evidence type="ECO:0000256" key="3">
    <source>
        <dbReference type="ARBA" id="ARBA00022448"/>
    </source>
</evidence>
<feature type="transmembrane region" description="Helical" evidence="8">
    <location>
        <begin position="143"/>
        <end position="165"/>
    </location>
</feature>
<feature type="transmembrane region" description="Helical" evidence="8">
    <location>
        <begin position="54"/>
        <end position="73"/>
    </location>
</feature>
<accession>A0A4R6P016</accession>
<feature type="domain" description="Major facilitator superfamily (MFS) profile" evidence="9">
    <location>
        <begin position="19"/>
        <end position="402"/>
    </location>
</feature>
<feature type="transmembrane region" description="Helical" evidence="8">
    <location>
        <begin position="16"/>
        <end position="34"/>
    </location>
</feature>
<dbReference type="InterPro" id="IPR004812">
    <property type="entry name" value="Efflux_drug-R_Bcr/CmlA"/>
</dbReference>
<dbReference type="GO" id="GO:0005886">
    <property type="term" value="C:plasma membrane"/>
    <property type="evidence" value="ECO:0007669"/>
    <property type="project" value="UniProtKB-SubCell"/>
</dbReference>
<organism evidence="10 11">
    <name type="scientific">Idiomarina aquatica</name>
    <dbReference type="NCBI Taxonomy" id="1327752"/>
    <lineage>
        <taxon>Bacteria</taxon>
        <taxon>Pseudomonadati</taxon>
        <taxon>Pseudomonadota</taxon>
        <taxon>Gammaproteobacteria</taxon>
        <taxon>Alteromonadales</taxon>
        <taxon>Idiomarinaceae</taxon>
        <taxon>Idiomarina</taxon>
    </lineage>
</organism>
<feature type="transmembrane region" description="Helical" evidence="8">
    <location>
        <begin position="85"/>
        <end position="104"/>
    </location>
</feature>
<evidence type="ECO:0000256" key="7">
    <source>
        <dbReference type="ARBA" id="ARBA00023136"/>
    </source>
</evidence>
<evidence type="ECO:0000256" key="6">
    <source>
        <dbReference type="ARBA" id="ARBA00022989"/>
    </source>
</evidence>
<comment type="similarity">
    <text evidence="2 8">Belongs to the major facilitator superfamily. Bcr/CmlA family.</text>
</comment>
<evidence type="ECO:0000256" key="8">
    <source>
        <dbReference type="RuleBase" id="RU365088"/>
    </source>
</evidence>
<dbReference type="PANTHER" id="PTHR23502">
    <property type="entry name" value="MAJOR FACILITATOR SUPERFAMILY"/>
    <property type="match status" value="1"/>
</dbReference>
<dbReference type="InterPro" id="IPR011701">
    <property type="entry name" value="MFS"/>
</dbReference>